<proteinExistence type="predicted"/>
<dbReference type="PANTHER" id="PTHR10117">
    <property type="entry name" value="TRANSIENT RECEPTOR POTENTIAL CHANNEL"/>
    <property type="match status" value="1"/>
</dbReference>
<dbReference type="SUPFAM" id="SSF46689">
    <property type="entry name" value="Homeodomain-like"/>
    <property type="match status" value="1"/>
</dbReference>
<dbReference type="GO" id="GO:0034703">
    <property type="term" value="C:cation channel complex"/>
    <property type="evidence" value="ECO:0007669"/>
    <property type="project" value="TreeGrafter"/>
</dbReference>
<sequence length="336" mass="39916">MYYNVHPFRQIKRRRKCPELSRKCPCEHWNELRKQCQEFATALLDHTRSSYELEVLLNYDPSGPVFEQGDRMLLSRLKLAIKHKQKKFCAHPNVQQLLASIWYEGLPGFRRKNVLLQCLEICRIGLFFPVYSVCYILAPHSSVGRTLRKPFIKFICHSASYVTFLCGSLSFGTLARMPLRRNRWQYEQLTDFDRGRIIGLREAGWSNRRIGRHLGRSDMVVARCWQQWITEGRVYRRGGHPVPSRETIRRRLTEVGLRSRRPLRRLPLTPHHRQCRLDFCRPRATWSVTDWRRVIFSDESRFSLSADDHRTRVWRRTGSDSIRHLLSSGIQQFHKV</sequence>
<keyword evidence="2" id="KW-0813">Transport</keyword>
<dbReference type="GO" id="GO:0015279">
    <property type="term" value="F:store-operated calcium channel activity"/>
    <property type="evidence" value="ECO:0007669"/>
    <property type="project" value="TreeGrafter"/>
</dbReference>
<gene>
    <name evidence="7" type="primary">Trpgamma</name>
    <name evidence="7" type="ORF">TNCV_1119801</name>
</gene>
<evidence type="ECO:0000256" key="1">
    <source>
        <dbReference type="ARBA" id="ARBA00004123"/>
    </source>
</evidence>
<dbReference type="InterPro" id="IPR002153">
    <property type="entry name" value="TRPC_channel"/>
</dbReference>
<dbReference type="Proteomes" id="UP000887159">
    <property type="component" value="Unassembled WGS sequence"/>
</dbReference>
<comment type="caution">
    <text evidence="7">The sequence shown here is derived from an EMBL/GenBank/DDBJ whole genome shotgun (WGS) entry which is preliminary data.</text>
</comment>
<keyword evidence="8" id="KW-1185">Reference proteome</keyword>
<organism evidence="7 8">
    <name type="scientific">Trichonephila clavipes</name>
    <name type="common">Golden silk orbweaver</name>
    <name type="synonym">Nephila clavipes</name>
    <dbReference type="NCBI Taxonomy" id="2585209"/>
    <lineage>
        <taxon>Eukaryota</taxon>
        <taxon>Metazoa</taxon>
        <taxon>Ecdysozoa</taxon>
        <taxon>Arthropoda</taxon>
        <taxon>Chelicerata</taxon>
        <taxon>Arachnida</taxon>
        <taxon>Araneae</taxon>
        <taxon>Araneomorphae</taxon>
        <taxon>Entelegynae</taxon>
        <taxon>Araneoidea</taxon>
        <taxon>Nephilidae</taxon>
        <taxon>Trichonephila</taxon>
    </lineage>
</organism>
<dbReference type="InterPro" id="IPR002492">
    <property type="entry name" value="Transposase_Tc1-like"/>
</dbReference>
<dbReference type="EMBL" id="BMAU01021356">
    <property type="protein sequence ID" value="GFY20746.1"/>
    <property type="molecule type" value="Genomic_DNA"/>
</dbReference>
<accession>A0A8X6SYZ3</accession>
<dbReference type="GO" id="GO:0006313">
    <property type="term" value="P:DNA transposition"/>
    <property type="evidence" value="ECO:0007669"/>
    <property type="project" value="InterPro"/>
</dbReference>
<evidence type="ECO:0000313" key="8">
    <source>
        <dbReference type="Proteomes" id="UP000887159"/>
    </source>
</evidence>
<dbReference type="GO" id="GO:0015074">
    <property type="term" value="P:DNA integration"/>
    <property type="evidence" value="ECO:0007669"/>
    <property type="project" value="InterPro"/>
</dbReference>
<dbReference type="Pfam" id="PF01498">
    <property type="entry name" value="HTH_Tnp_Tc3_2"/>
    <property type="match status" value="1"/>
</dbReference>
<dbReference type="InterPro" id="IPR025246">
    <property type="entry name" value="IS30-like_HTH"/>
</dbReference>
<keyword evidence="4" id="KW-0407">Ion channel</keyword>
<protein>
    <submittedName>
        <fullName evidence="7">Transient receptor potential-gamma protein</fullName>
    </submittedName>
</protein>
<dbReference type="Pfam" id="PF13936">
    <property type="entry name" value="HTH_38"/>
    <property type="match status" value="1"/>
</dbReference>
<evidence type="ECO:0000259" key="5">
    <source>
        <dbReference type="Pfam" id="PF01498"/>
    </source>
</evidence>
<dbReference type="AlphaFoldDB" id="A0A8X6SYZ3"/>
<keyword evidence="3" id="KW-0406">Ion transport</keyword>
<feature type="domain" description="Transposase Tc1-like" evidence="5">
    <location>
        <begin position="242"/>
        <end position="281"/>
    </location>
</feature>
<dbReference type="InterPro" id="IPR036397">
    <property type="entry name" value="RNaseH_sf"/>
</dbReference>
<evidence type="ECO:0000313" key="7">
    <source>
        <dbReference type="EMBL" id="GFY20746.1"/>
    </source>
</evidence>
<evidence type="ECO:0000256" key="3">
    <source>
        <dbReference type="ARBA" id="ARBA00023065"/>
    </source>
</evidence>
<evidence type="ECO:0000256" key="4">
    <source>
        <dbReference type="ARBA" id="ARBA00023303"/>
    </source>
</evidence>
<evidence type="ECO:0000259" key="6">
    <source>
        <dbReference type="Pfam" id="PF13936"/>
    </source>
</evidence>
<dbReference type="GO" id="GO:0005886">
    <property type="term" value="C:plasma membrane"/>
    <property type="evidence" value="ECO:0007669"/>
    <property type="project" value="TreeGrafter"/>
</dbReference>
<dbReference type="PANTHER" id="PTHR10117:SF54">
    <property type="entry name" value="TRANSIENT RECEPTOR POTENTIAL-GAMMA PROTEIN"/>
    <property type="match status" value="1"/>
</dbReference>
<dbReference type="GO" id="GO:0003677">
    <property type="term" value="F:DNA binding"/>
    <property type="evidence" value="ECO:0007669"/>
    <property type="project" value="InterPro"/>
</dbReference>
<dbReference type="GO" id="GO:0051480">
    <property type="term" value="P:regulation of cytosolic calcium ion concentration"/>
    <property type="evidence" value="ECO:0007669"/>
    <property type="project" value="TreeGrafter"/>
</dbReference>
<name>A0A8X6SYZ3_TRICX</name>
<dbReference type="Gene3D" id="1.10.10.60">
    <property type="entry name" value="Homeodomain-like"/>
    <property type="match status" value="1"/>
</dbReference>
<comment type="subcellular location">
    <subcellularLocation>
        <location evidence="1">Nucleus</location>
    </subcellularLocation>
</comment>
<dbReference type="InterPro" id="IPR009057">
    <property type="entry name" value="Homeodomain-like_sf"/>
</dbReference>
<feature type="domain" description="Transposase IS30-like HTH" evidence="6">
    <location>
        <begin position="186"/>
        <end position="223"/>
    </location>
</feature>
<dbReference type="Gene3D" id="3.30.420.10">
    <property type="entry name" value="Ribonuclease H-like superfamily/Ribonuclease H"/>
    <property type="match status" value="1"/>
</dbReference>
<dbReference type="GO" id="GO:0070679">
    <property type="term" value="F:inositol 1,4,5 trisphosphate binding"/>
    <property type="evidence" value="ECO:0007669"/>
    <property type="project" value="TreeGrafter"/>
</dbReference>
<evidence type="ECO:0000256" key="2">
    <source>
        <dbReference type="ARBA" id="ARBA00022448"/>
    </source>
</evidence>
<dbReference type="GO" id="GO:0005634">
    <property type="term" value="C:nucleus"/>
    <property type="evidence" value="ECO:0007669"/>
    <property type="project" value="UniProtKB-SubCell"/>
</dbReference>
<reference evidence="7" key="1">
    <citation type="submission" date="2020-08" db="EMBL/GenBank/DDBJ databases">
        <title>Multicomponent nature underlies the extraordinary mechanical properties of spider dragline silk.</title>
        <authorList>
            <person name="Kono N."/>
            <person name="Nakamura H."/>
            <person name="Mori M."/>
            <person name="Yoshida Y."/>
            <person name="Ohtoshi R."/>
            <person name="Malay A.D."/>
            <person name="Moran D.A.P."/>
            <person name="Tomita M."/>
            <person name="Numata K."/>
            <person name="Arakawa K."/>
        </authorList>
    </citation>
    <scope>NUCLEOTIDE SEQUENCE</scope>
</reference>
<keyword evidence="7" id="KW-0675">Receptor</keyword>